<dbReference type="EMBL" id="DS268415">
    <property type="protein sequence ID" value="EFP11039.1"/>
    <property type="molecule type" value="Genomic_DNA"/>
</dbReference>
<dbReference type="InterPro" id="IPR000609">
    <property type="entry name" value="7TM_GPCR_serpentine_rcpt_Srg"/>
</dbReference>
<feature type="transmembrane region" description="Helical" evidence="6">
    <location>
        <begin position="259"/>
        <end position="282"/>
    </location>
</feature>
<dbReference type="OrthoDB" id="5821484at2759"/>
<feature type="transmembrane region" description="Helical" evidence="6">
    <location>
        <begin position="294"/>
        <end position="317"/>
    </location>
</feature>
<evidence type="ECO:0000256" key="5">
    <source>
        <dbReference type="ARBA" id="ARBA00023136"/>
    </source>
</evidence>
<evidence type="ECO:0000256" key="1">
    <source>
        <dbReference type="ARBA" id="ARBA00004141"/>
    </source>
</evidence>
<feature type="transmembrane region" description="Helical" evidence="6">
    <location>
        <begin position="132"/>
        <end position="154"/>
    </location>
</feature>
<feature type="transmembrane region" description="Helical" evidence="6">
    <location>
        <begin position="174"/>
        <end position="194"/>
    </location>
</feature>
<feature type="transmembrane region" description="Helical" evidence="6">
    <location>
        <begin position="90"/>
        <end position="112"/>
    </location>
</feature>
<dbReference type="PRINTS" id="PR00698">
    <property type="entry name" value="TMPROTEINSRG"/>
</dbReference>
<keyword evidence="3 6" id="KW-0812">Transmembrane</keyword>
<comment type="similarity">
    <text evidence="2 6">Belongs to the nematode receptor-like protein srg family.</text>
</comment>
<dbReference type="eggNOG" id="ENOG502TGGH">
    <property type="taxonomic scope" value="Eukaryota"/>
</dbReference>
<dbReference type="GO" id="GO:0007606">
    <property type="term" value="P:sensory perception of chemical stimulus"/>
    <property type="evidence" value="ECO:0007669"/>
    <property type="project" value="UniProtKB-UniRule"/>
</dbReference>
<feature type="transmembrane region" description="Helical" evidence="6">
    <location>
        <begin position="21"/>
        <end position="39"/>
    </location>
</feature>
<keyword evidence="5 6" id="KW-0472">Membrane</keyword>
<dbReference type="Proteomes" id="UP000008281">
    <property type="component" value="Unassembled WGS sequence"/>
</dbReference>
<sequence>MWWFRQQIPSNEKRIQICFSPLCMCFSIDFSVFSDVIMLRCHPGFYTNLEILKYGIQVVYFLLGLFFHVSVLKILHRKWNVYSKFPFLQLYYVDSILSIFIILMNVGLIRIFNYIPPLCPWALKQYPEPTQFISLLFIEQYFKFVKCLIFCFMIVNRANCVICPMSVGTIQKCVIPHVIMFSFLSPFIGVWTAFLSESQFIPFQGGFIHESKMTFHWITVPNFSVIISFITIVTVCICSLICMICVSRTRSENRHTEQSLTASAICMSIFYVFALSMEIYFHQSHASSLEMFEFWRALSAFSFDILVVCPPVIMLCLNVRLRVDAFPQNNTIENTLSSPK</sequence>
<name>E3LTG7_CAERE</name>
<keyword evidence="8" id="KW-1185">Reference proteome</keyword>
<evidence type="ECO:0000256" key="4">
    <source>
        <dbReference type="ARBA" id="ARBA00022989"/>
    </source>
</evidence>
<keyword evidence="4 6" id="KW-1133">Transmembrane helix</keyword>
<proteinExistence type="inferred from homology"/>
<organism evidence="8">
    <name type="scientific">Caenorhabditis remanei</name>
    <name type="common">Caenorhabditis vulgaris</name>
    <dbReference type="NCBI Taxonomy" id="31234"/>
    <lineage>
        <taxon>Eukaryota</taxon>
        <taxon>Metazoa</taxon>
        <taxon>Ecdysozoa</taxon>
        <taxon>Nematoda</taxon>
        <taxon>Chromadorea</taxon>
        <taxon>Rhabditida</taxon>
        <taxon>Rhabditina</taxon>
        <taxon>Rhabditomorpha</taxon>
        <taxon>Rhabditoidea</taxon>
        <taxon>Rhabditidae</taxon>
        <taxon>Peloderinae</taxon>
        <taxon>Caenorhabditis</taxon>
    </lineage>
</organism>
<dbReference type="InParanoid" id="E3LTG7"/>
<dbReference type="PANTHER" id="PTHR31627:SF2">
    <property type="entry name" value="SERPENTINE RECEPTOR CLASS GAMMA-30"/>
    <property type="match status" value="1"/>
</dbReference>
<dbReference type="PANTHER" id="PTHR31627">
    <property type="entry name" value="SERPENTINE RECEPTOR CLASS GAMMA-RELATED"/>
    <property type="match status" value="1"/>
</dbReference>
<protein>
    <recommendedName>
        <fullName evidence="6">Serpentine receptor class gamma</fullName>
    </recommendedName>
</protein>
<evidence type="ECO:0000313" key="8">
    <source>
        <dbReference type="Proteomes" id="UP000008281"/>
    </source>
</evidence>
<accession>E3LTG7</accession>
<feature type="transmembrane region" description="Helical" evidence="6">
    <location>
        <begin position="223"/>
        <end position="247"/>
    </location>
</feature>
<feature type="transmembrane region" description="Helical" evidence="6">
    <location>
        <begin position="51"/>
        <end position="69"/>
    </location>
</feature>
<dbReference type="HOGENOM" id="CLU_061253_1_0_1"/>
<dbReference type="Pfam" id="PF02118">
    <property type="entry name" value="Srg"/>
    <property type="match status" value="1"/>
</dbReference>
<gene>
    <name evidence="7" type="primary">Cre-srg-30</name>
    <name evidence="7" type="ORF">CRE_31162</name>
</gene>
<evidence type="ECO:0000313" key="7">
    <source>
        <dbReference type="EMBL" id="EFP11039.1"/>
    </source>
</evidence>
<evidence type="ECO:0000256" key="2">
    <source>
        <dbReference type="ARBA" id="ARBA00005692"/>
    </source>
</evidence>
<evidence type="ECO:0000256" key="3">
    <source>
        <dbReference type="ARBA" id="ARBA00022692"/>
    </source>
</evidence>
<dbReference type="OMA" id="PVIMLCL"/>
<comment type="caution">
    <text evidence="6">Lacks conserved residue(s) required for the propagation of feature annotation.</text>
</comment>
<dbReference type="GO" id="GO:0016020">
    <property type="term" value="C:membrane"/>
    <property type="evidence" value="ECO:0007669"/>
    <property type="project" value="UniProtKB-SubCell"/>
</dbReference>
<dbReference type="GO" id="GO:0004888">
    <property type="term" value="F:transmembrane signaling receptor activity"/>
    <property type="evidence" value="ECO:0007669"/>
    <property type="project" value="InterPro"/>
</dbReference>
<reference evidence="7" key="1">
    <citation type="submission" date="2007-07" db="EMBL/GenBank/DDBJ databases">
        <title>PCAP assembly of the Caenorhabditis remanei genome.</title>
        <authorList>
            <consortium name="The Caenorhabditis remanei Sequencing Consortium"/>
            <person name="Wilson R.K."/>
        </authorList>
    </citation>
    <scope>NUCLEOTIDE SEQUENCE [LARGE SCALE GENOMIC DNA]</scope>
    <source>
        <strain evidence="7">PB4641</strain>
    </source>
</reference>
<evidence type="ECO:0000256" key="6">
    <source>
        <dbReference type="RuleBase" id="RU280813"/>
    </source>
</evidence>
<comment type="subcellular location">
    <subcellularLocation>
        <location evidence="1">Membrane</location>
        <topology evidence="1">Multi-pass membrane protein</topology>
    </subcellularLocation>
</comment>
<dbReference type="AlphaFoldDB" id="E3LTG7"/>
<dbReference type="InterPro" id="IPR051119">
    <property type="entry name" value="Nematode_SR-like"/>
</dbReference>